<proteinExistence type="predicted"/>
<dbReference type="Pfam" id="PF14559">
    <property type="entry name" value="TPR_19"/>
    <property type="match status" value="1"/>
</dbReference>
<reference evidence="1" key="1">
    <citation type="submission" date="2020-06" db="EMBL/GenBank/DDBJ databases">
        <authorList>
            <person name="Dong N."/>
        </authorList>
    </citation>
    <scope>NUCLEOTIDE SEQUENCE</scope>
    <source>
        <strain evidence="1">DF46-2-2</strain>
    </source>
</reference>
<name>A0AAW7DUF8_9GAMM</name>
<dbReference type="Proteomes" id="UP001173465">
    <property type="component" value="Unassembled WGS sequence"/>
</dbReference>
<dbReference type="InterPro" id="IPR011990">
    <property type="entry name" value="TPR-like_helical_dom_sf"/>
</dbReference>
<accession>A0AAW7DUF8</accession>
<dbReference type="Gene3D" id="1.25.40.10">
    <property type="entry name" value="Tetratricopeptide repeat domain"/>
    <property type="match status" value="1"/>
</dbReference>
<reference evidence="1" key="2">
    <citation type="journal article" date="2022" name="Sci. Total Environ.">
        <title>Prevalence, transmission, and molecular epidemiology of tet(X)-positive bacteria among humans, animals, and environmental niches in China: An epidemiological, and genomic-based study.</title>
        <authorList>
            <person name="Dong N."/>
            <person name="Zeng Y."/>
            <person name="Cai C."/>
            <person name="Sun C."/>
            <person name="Lu J."/>
            <person name="Liu C."/>
            <person name="Zhou H."/>
            <person name="Sun Q."/>
            <person name="Shu L."/>
            <person name="Wang H."/>
            <person name="Wang Y."/>
            <person name="Wang S."/>
            <person name="Wu C."/>
            <person name="Chan E.W."/>
            <person name="Chen G."/>
            <person name="Shen Z."/>
            <person name="Chen S."/>
            <person name="Zhang R."/>
        </authorList>
    </citation>
    <scope>NUCLEOTIDE SEQUENCE</scope>
    <source>
        <strain evidence="1">DF46-2-2</strain>
    </source>
</reference>
<evidence type="ECO:0000313" key="1">
    <source>
        <dbReference type="EMBL" id="MDM1696308.1"/>
    </source>
</evidence>
<sequence length="232" mass="25938">MDIPIVKVKNEQANSALSVDLHFDLASESRLRLLPWLEARHERTLQYLNQALIKNPKNLRWHTQKIFLLLETKAVQQLSAALIDLFIVTGAAGKKLKQQLLQLSEPLLTAEQFQFLQSNQAGQITAQTILPSLLVGEGYSLLNKGLIGSSQLLERFETQSSPSTTVMLTLHEQALSCMEYGQLEEALALLQQAHAENPQDDKVSVDLLAIYVNLGMKAEQEALLQELQVDIE</sequence>
<protein>
    <submittedName>
        <fullName evidence="1">Tetratricopeptide repeat protein</fullName>
    </submittedName>
</protein>
<dbReference type="EMBL" id="JACANB010000003">
    <property type="protein sequence ID" value="MDM1696308.1"/>
    <property type="molecule type" value="Genomic_DNA"/>
</dbReference>
<gene>
    <name evidence="1" type="ORF">HX099_06485</name>
</gene>
<dbReference type="RefSeq" id="WP_286593678.1">
    <property type="nucleotide sequence ID" value="NZ_JACANB010000003.1"/>
</dbReference>
<organism evidence="1 2">
    <name type="scientific">Thiopseudomonas alkaliphila</name>
    <dbReference type="NCBI Taxonomy" id="1697053"/>
    <lineage>
        <taxon>Bacteria</taxon>
        <taxon>Pseudomonadati</taxon>
        <taxon>Pseudomonadota</taxon>
        <taxon>Gammaproteobacteria</taxon>
        <taxon>Pseudomonadales</taxon>
        <taxon>Pseudomonadaceae</taxon>
        <taxon>Thiopseudomonas</taxon>
    </lineage>
</organism>
<evidence type="ECO:0000313" key="2">
    <source>
        <dbReference type="Proteomes" id="UP001173465"/>
    </source>
</evidence>
<dbReference type="AlphaFoldDB" id="A0AAW7DUF8"/>
<comment type="caution">
    <text evidence="1">The sequence shown here is derived from an EMBL/GenBank/DDBJ whole genome shotgun (WGS) entry which is preliminary data.</text>
</comment>
<dbReference type="SUPFAM" id="SSF48452">
    <property type="entry name" value="TPR-like"/>
    <property type="match status" value="1"/>
</dbReference>